<keyword evidence="2" id="KW-1185">Reference proteome</keyword>
<name>A0AAJ0DZ73_9PEZI</name>
<gene>
    <name evidence="1" type="ORF">CCOS01_08840</name>
</gene>
<sequence>MAAEVLGQQVMIGFVSGSRYECLSKTIARIELNKVIVQVSLARTFFESFLFNLTRASALITNWTWLHQS</sequence>
<reference evidence="1 2" key="1">
    <citation type="submission" date="2016-10" db="EMBL/GenBank/DDBJ databases">
        <title>The genome sequence of Colletotrichum fioriniae PJ7.</title>
        <authorList>
            <person name="Baroncelli R."/>
        </authorList>
    </citation>
    <scope>NUCLEOTIDE SEQUENCE [LARGE SCALE GENOMIC DNA]</scope>
    <source>
        <strain evidence="1 2">IMI 309622</strain>
    </source>
</reference>
<organism evidence="1 2">
    <name type="scientific">Colletotrichum costaricense</name>
    <dbReference type="NCBI Taxonomy" id="1209916"/>
    <lineage>
        <taxon>Eukaryota</taxon>
        <taxon>Fungi</taxon>
        <taxon>Dikarya</taxon>
        <taxon>Ascomycota</taxon>
        <taxon>Pezizomycotina</taxon>
        <taxon>Sordariomycetes</taxon>
        <taxon>Hypocreomycetidae</taxon>
        <taxon>Glomerellales</taxon>
        <taxon>Glomerellaceae</taxon>
        <taxon>Colletotrichum</taxon>
        <taxon>Colletotrichum acutatum species complex</taxon>
    </lineage>
</organism>
<dbReference type="RefSeq" id="XP_060311700.1">
    <property type="nucleotide sequence ID" value="XM_060457000.1"/>
</dbReference>
<proteinExistence type="predicted"/>
<comment type="caution">
    <text evidence="1">The sequence shown here is derived from an EMBL/GenBank/DDBJ whole genome shotgun (WGS) entry which is preliminary data.</text>
</comment>
<dbReference type="AlphaFoldDB" id="A0AAJ0DZ73"/>
<dbReference type="Proteomes" id="UP001240678">
    <property type="component" value="Unassembled WGS sequence"/>
</dbReference>
<evidence type="ECO:0000313" key="1">
    <source>
        <dbReference type="EMBL" id="KAK1523753.1"/>
    </source>
</evidence>
<dbReference type="GeneID" id="85340547"/>
<accession>A0AAJ0DZ73</accession>
<protein>
    <submittedName>
        <fullName evidence="1">Cytochrome P450 86A1</fullName>
    </submittedName>
</protein>
<evidence type="ECO:0000313" key="2">
    <source>
        <dbReference type="Proteomes" id="UP001240678"/>
    </source>
</evidence>
<dbReference type="EMBL" id="MOOE01000009">
    <property type="protein sequence ID" value="KAK1523753.1"/>
    <property type="molecule type" value="Genomic_DNA"/>
</dbReference>